<dbReference type="InterPro" id="IPR029063">
    <property type="entry name" value="SAM-dependent_MTases_sf"/>
</dbReference>
<proteinExistence type="predicted"/>
<protein>
    <submittedName>
        <fullName evidence="3">Methyltransferase domain-containing protein</fullName>
    </submittedName>
</protein>
<organism evidence="3 4">
    <name type="scientific">Mesonia phycicola</name>
    <dbReference type="NCBI Taxonomy" id="579105"/>
    <lineage>
        <taxon>Bacteria</taxon>
        <taxon>Pseudomonadati</taxon>
        <taxon>Bacteroidota</taxon>
        <taxon>Flavobacteriia</taxon>
        <taxon>Flavobacteriales</taxon>
        <taxon>Flavobacteriaceae</taxon>
        <taxon>Mesonia</taxon>
    </lineage>
</organism>
<evidence type="ECO:0000256" key="1">
    <source>
        <dbReference type="ARBA" id="ARBA00022679"/>
    </source>
</evidence>
<dbReference type="EMBL" id="FQYY01000002">
    <property type="protein sequence ID" value="SHI54381.1"/>
    <property type="molecule type" value="Genomic_DNA"/>
</dbReference>
<dbReference type="CDD" id="cd02440">
    <property type="entry name" value="AdoMet_MTases"/>
    <property type="match status" value="1"/>
</dbReference>
<dbReference type="Proteomes" id="UP000184225">
    <property type="component" value="Unassembled WGS sequence"/>
</dbReference>
<dbReference type="STRING" id="579105.SAMN04488096_102303"/>
<dbReference type="Gene3D" id="3.40.50.150">
    <property type="entry name" value="Vaccinia Virus protein VP39"/>
    <property type="match status" value="1"/>
</dbReference>
<dbReference type="GO" id="GO:0008757">
    <property type="term" value="F:S-adenosylmethionine-dependent methyltransferase activity"/>
    <property type="evidence" value="ECO:0007669"/>
    <property type="project" value="InterPro"/>
</dbReference>
<dbReference type="RefSeq" id="WP_073148582.1">
    <property type="nucleotide sequence ID" value="NZ_FQYY01000002.1"/>
</dbReference>
<evidence type="ECO:0000313" key="4">
    <source>
        <dbReference type="Proteomes" id="UP000184225"/>
    </source>
</evidence>
<keyword evidence="1 3" id="KW-0808">Transferase</keyword>
<accession>A0A1M6C0I2</accession>
<dbReference type="PANTHER" id="PTHR43861:SF3">
    <property type="entry name" value="PUTATIVE (AFU_ORTHOLOGUE AFUA_2G14390)-RELATED"/>
    <property type="match status" value="1"/>
</dbReference>
<evidence type="ECO:0000259" key="2">
    <source>
        <dbReference type="Pfam" id="PF08241"/>
    </source>
</evidence>
<evidence type="ECO:0000313" key="3">
    <source>
        <dbReference type="EMBL" id="SHI54381.1"/>
    </source>
</evidence>
<gene>
    <name evidence="3" type="ORF">SAMN04488096_102303</name>
</gene>
<name>A0A1M6C0I2_9FLAO</name>
<reference evidence="3 4" key="1">
    <citation type="submission" date="2016-11" db="EMBL/GenBank/DDBJ databases">
        <authorList>
            <person name="Jaros S."/>
            <person name="Januszkiewicz K."/>
            <person name="Wedrychowicz H."/>
        </authorList>
    </citation>
    <scope>NUCLEOTIDE SEQUENCE [LARGE SCALE GENOMIC DNA]</scope>
    <source>
        <strain evidence="3 4">DSM 21425</strain>
    </source>
</reference>
<dbReference type="PANTHER" id="PTHR43861">
    <property type="entry name" value="TRANS-ACONITATE 2-METHYLTRANSFERASE-RELATED"/>
    <property type="match status" value="1"/>
</dbReference>
<dbReference type="AlphaFoldDB" id="A0A1M6C0I2"/>
<keyword evidence="3" id="KW-0489">Methyltransferase</keyword>
<keyword evidence="4" id="KW-1185">Reference proteome</keyword>
<dbReference type="InterPro" id="IPR013216">
    <property type="entry name" value="Methyltransf_11"/>
</dbReference>
<dbReference type="SUPFAM" id="SSF53335">
    <property type="entry name" value="S-adenosyl-L-methionine-dependent methyltransferases"/>
    <property type="match status" value="1"/>
</dbReference>
<dbReference type="Pfam" id="PF08241">
    <property type="entry name" value="Methyltransf_11"/>
    <property type="match status" value="1"/>
</dbReference>
<sequence>MKEFWEQKFNTKDYIYGKEPNRYLAEKLSNISPKRILFPAEGEGRNAVYAATKGWQVEAFDLSEIAKEKALKYAKELQVSINYTTASFLEISYKSNSFDAVALIYAHFAADKKETYFQKITQILKHNGVIIFEGFGQKHPTYQEKYPHIGGPKDKELLFSVEELKTTFSNFEFLELQEKEIELSEGKKHIGKGSVVRMFAKKK</sequence>
<dbReference type="GO" id="GO:0032259">
    <property type="term" value="P:methylation"/>
    <property type="evidence" value="ECO:0007669"/>
    <property type="project" value="UniProtKB-KW"/>
</dbReference>
<dbReference type="OrthoDB" id="9804312at2"/>
<feature type="domain" description="Methyltransferase type 11" evidence="2">
    <location>
        <begin position="42"/>
        <end position="132"/>
    </location>
</feature>